<proteinExistence type="predicted"/>
<reference evidence="1 2" key="1">
    <citation type="submission" date="2019-02" db="EMBL/GenBank/DDBJ databases">
        <title>Draft genome sequences of novel Actinobacteria.</title>
        <authorList>
            <person name="Sahin N."/>
            <person name="Ay H."/>
            <person name="Saygin H."/>
        </authorList>
    </citation>
    <scope>NUCLEOTIDE SEQUENCE [LARGE SCALE GENOMIC DNA]</scope>
    <source>
        <strain evidence="1 2">KC603</strain>
    </source>
</reference>
<evidence type="ECO:0000313" key="1">
    <source>
        <dbReference type="EMBL" id="TDC52796.1"/>
    </source>
</evidence>
<accession>A0A4R4RT75</accession>
<evidence type="ECO:0000313" key="2">
    <source>
        <dbReference type="Proteomes" id="UP000295621"/>
    </source>
</evidence>
<dbReference type="InterPro" id="IPR013211">
    <property type="entry name" value="LVIVD"/>
</dbReference>
<dbReference type="SUPFAM" id="SSF63829">
    <property type="entry name" value="Calcium-dependent phosphotriesterase"/>
    <property type="match status" value="1"/>
</dbReference>
<name>A0A4R4RT75_9ACTN</name>
<dbReference type="SUPFAM" id="SSF82171">
    <property type="entry name" value="DPP6 N-terminal domain-like"/>
    <property type="match status" value="1"/>
</dbReference>
<protein>
    <recommendedName>
        <fullName evidence="3">LVIVD repeat-containing protein</fullName>
    </recommendedName>
</protein>
<dbReference type="RefSeq" id="WP_131981095.1">
    <property type="nucleotide sequence ID" value="NZ_SMKL01000013.1"/>
</dbReference>
<dbReference type="OrthoDB" id="5241253at2"/>
<keyword evidence="2" id="KW-1185">Reference proteome</keyword>
<dbReference type="Proteomes" id="UP000295621">
    <property type="component" value="Unassembled WGS sequence"/>
</dbReference>
<dbReference type="EMBL" id="SMKL01000013">
    <property type="protein sequence ID" value="TDC52796.1"/>
    <property type="molecule type" value="Genomic_DNA"/>
</dbReference>
<gene>
    <name evidence="1" type="ORF">E1212_08055</name>
</gene>
<evidence type="ECO:0008006" key="3">
    <source>
        <dbReference type="Google" id="ProtNLM"/>
    </source>
</evidence>
<comment type="caution">
    <text evidence="1">The sequence shown here is derived from an EMBL/GenBank/DDBJ whole genome shotgun (WGS) entry which is preliminary data.</text>
</comment>
<dbReference type="AlphaFoldDB" id="A0A4R4RT75"/>
<organism evidence="1 2">
    <name type="scientific">Jiangella ureilytica</name>
    <dbReference type="NCBI Taxonomy" id="2530374"/>
    <lineage>
        <taxon>Bacteria</taxon>
        <taxon>Bacillati</taxon>
        <taxon>Actinomycetota</taxon>
        <taxon>Actinomycetes</taxon>
        <taxon>Jiangellales</taxon>
        <taxon>Jiangellaceae</taxon>
        <taxon>Jiangella</taxon>
    </lineage>
</organism>
<sequence>MKRRQLPKALESLNMRLVGHTDFNGAGDGMHINLKDGYAFFGHMGNGGTSIVDVRDPSAPRPIHRIPAPPNTRSHKVQIVGDTLLVNRERLKENHGGTLDRPWIAGLSVYDVADPTRPREIGYWPCGGRGVHRMTYWSEPYAFVTSSFSEFDRGQGHRHGREILAILDLTDPARPVEVGRWWFPGMRYDEKDQEFWAPDTVVKLHHGVPRGNRLYCGWEGLGVVILDIEDISAPSLVAHLNVNEVDGPSRNTHTACPIPGRDLLVVTDECVEEGKPSIDYLVRLVDISDERNPRVVSRLPIPAGDYANRGGRFGSHNVHEMRPGSFQSSDLVFVTYFNAGVRVYDIADAANPREVAYFVPEPPPGRATIQLNDIVVGPDGLVYVSDRFAGGLYIFDVDAAALNR</sequence>
<dbReference type="Pfam" id="PF08309">
    <property type="entry name" value="LVIVD"/>
    <property type="match status" value="2"/>
</dbReference>